<evidence type="ECO:0008006" key="5">
    <source>
        <dbReference type="Google" id="ProtNLM"/>
    </source>
</evidence>
<organism evidence="3">
    <name type="scientific">Lysobacter firmicutimachus</name>
    <dbReference type="NCBI Taxonomy" id="1792846"/>
    <lineage>
        <taxon>Bacteria</taxon>
        <taxon>Pseudomonadati</taxon>
        <taxon>Pseudomonadota</taxon>
        <taxon>Gammaproteobacteria</taxon>
        <taxon>Lysobacterales</taxon>
        <taxon>Lysobacteraceae</taxon>
        <taxon>Lysobacter</taxon>
    </lineage>
</organism>
<evidence type="ECO:0000313" key="3">
    <source>
        <dbReference type="EMBL" id="XCO73238.1"/>
    </source>
</evidence>
<proteinExistence type="predicted"/>
<keyword evidence="4" id="KW-1185">Reference proteome</keyword>
<dbReference type="RefSeq" id="WP_336131309.1">
    <property type="nucleotide sequence ID" value="NZ_CP159925.1"/>
</dbReference>
<gene>
    <name evidence="3" type="ORF">ABU614_12605</name>
    <name evidence="2" type="ORF">V2J18_06025</name>
</gene>
<protein>
    <recommendedName>
        <fullName evidence="5">TolC family protein</fullName>
    </recommendedName>
</protein>
<dbReference type="EMBL" id="CP159925">
    <property type="protein sequence ID" value="XCO73238.1"/>
    <property type="molecule type" value="Genomic_DNA"/>
</dbReference>
<feature type="signal peptide" evidence="1">
    <location>
        <begin position="1"/>
        <end position="36"/>
    </location>
</feature>
<evidence type="ECO:0000313" key="4">
    <source>
        <dbReference type="Proteomes" id="UP001387215"/>
    </source>
</evidence>
<dbReference type="EMBL" id="JBANDL010000002">
    <property type="protein sequence ID" value="MEI2454230.1"/>
    <property type="molecule type" value="Genomic_DNA"/>
</dbReference>
<feature type="chain" id="PRO_5043583051" description="TolC family protein" evidence="1">
    <location>
        <begin position="37"/>
        <end position="172"/>
    </location>
</feature>
<reference evidence="3" key="2">
    <citation type="submission" date="2024-06" db="EMBL/GenBank/DDBJ databases">
        <authorList>
            <person name="Li S."/>
        </authorList>
    </citation>
    <scope>NUCLEOTIDE SEQUENCE</scope>
    <source>
        <strain evidence="3">SR10</strain>
    </source>
</reference>
<evidence type="ECO:0000256" key="1">
    <source>
        <dbReference type="SAM" id="SignalP"/>
    </source>
</evidence>
<keyword evidence="1" id="KW-0732">Signal</keyword>
<evidence type="ECO:0000313" key="2">
    <source>
        <dbReference type="EMBL" id="MEI2454230.1"/>
    </source>
</evidence>
<sequence length="172" mass="19458">MSQQTLTPARKPHAWTQRLRALLIAALLSFSAGAIADPAIANQILQAVRYDRQILDMDLQIAKIHVQNGNVAQARLYYTRAHMDATMLSVQLAKLQQQNLDSLNRGLYSNRTAMELAVSKGQMAKLQSQYIEMDLAILSQLPTSMEHRVKLDMDLLMFNMTMQQLEQAMRDA</sequence>
<dbReference type="AlphaFoldDB" id="A0AAU8MNM2"/>
<reference evidence="2 4" key="1">
    <citation type="submission" date="2024-02" db="EMBL/GenBank/DDBJ databases">
        <title>Lysobacter Genome Sequencing and Mining.</title>
        <authorList>
            <person name="Bierman J."/>
            <person name="Walker M.C."/>
        </authorList>
    </citation>
    <scope>NUCLEOTIDE SEQUENCE [LARGE SCALE GENOMIC DNA]</scope>
    <source>
        <strain evidence="2 4">PB6250</strain>
    </source>
</reference>
<name>A0AAU8MNM2_9GAMM</name>
<dbReference type="Proteomes" id="UP001387215">
    <property type="component" value="Unassembled WGS sequence"/>
</dbReference>
<accession>A0AAU8MNM2</accession>